<dbReference type="PANTHER" id="PTHR39178">
    <property type="entry name" value="HYPOTHETICAL RIBOSOME-ASSOCIATED PROTEIN"/>
    <property type="match status" value="1"/>
</dbReference>
<accession>A0A429Y456</accession>
<evidence type="ECO:0000256" key="5">
    <source>
        <dbReference type="ARBA" id="ARBA00044503"/>
    </source>
</evidence>
<dbReference type="CDD" id="cd16332">
    <property type="entry name" value="Prp-like"/>
    <property type="match status" value="1"/>
</dbReference>
<dbReference type="InterPro" id="IPR036764">
    <property type="entry name" value="Peptidase_Prp_sf"/>
</dbReference>
<dbReference type="Proteomes" id="UP000287156">
    <property type="component" value="Unassembled WGS sequence"/>
</dbReference>
<dbReference type="GO" id="GO:0008234">
    <property type="term" value="F:cysteine-type peptidase activity"/>
    <property type="evidence" value="ECO:0007669"/>
    <property type="project" value="UniProtKB-KW"/>
</dbReference>
<keyword evidence="4" id="KW-0788">Thiol protease</keyword>
<dbReference type="GO" id="GO:0006508">
    <property type="term" value="P:proteolysis"/>
    <property type="evidence" value="ECO:0007669"/>
    <property type="project" value="UniProtKB-KW"/>
</dbReference>
<name>A0A429Y456_9BACI</name>
<protein>
    <recommendedName>
        <fullName evidence="6">Ribosomal processing cysteine protease Prp</fullName>
    </recommendedName>
</protein>
<evidence type="ECO:0000313" key="7">
    <source>
        <dbReference type="EMBL" id="RST76202.1"/>
    </source>
</evidence>
<dbReference type="Pfam" id="PF04327">
    <property type="entry name" value="Peptidase_Prp"/>
    <property type="match status" value="1"/>
</dbReference>
<evidence type="ECO:0000256" key="1">
    <source>
        <dbReference type="ARBA" id="ARBA00022517"/>
    </source>
</evidence>
<comment type="similarity">
    <text evidence="5">Belongs to the Prp family.</text>
</comment>
<dbReference type="InterPro" id="IPR007422">
    <property type="entry name" value="Peptidase_Prp"/>
</dbReference>
<evidence type="ECO:0000313" key="8">
    <source>
        <dbReference type="Proteomes" id="UP000287156"/>
    </source>
</evidence>
<evidence type="ECO:0000256" key="3">
    <source>
        <dbReference type="ARBA" id="ARBA00022801"/>
    </source>
</evidence>
<dbReference type="SUPFAM" id="SSF118010">
    <property type="entry name" value="TM1457-like"/>
    <property type="match status" value="1"/>
</dbReference>
<dbReference type="NCBIfam" id="NF011126">
    <property type="entry name" value="PRK14553.1-6"/>
    <property type="match status" value="1"/>
</dbReference>
<keyword evidence="3" id="KW-0378">Hydrolase</keyword>
<keyword evidence="1" id="KW-0690">Ribosome biogenesis</keyword>
<dbReference type="OrthoDB" id="48998at2"/>
<dbReference type="EMBL" id="QYTV02000002">
    <property type="protein sequence ID" value="RST76202.1"/>
    <property type="molecule type" value="Genomic_DNA"/>
</dbReference>
<dbReference type="AlphaFoldDB" id="A0A429Y456"/>
<evidence type="ECO:0000256" key="6">
    <source>
        <dbReference type="ARBA" id="ARBA00044538"/>
    </source>
</evidence>
<organism evidence="7 8">
    <name type="scientific">Siminovitchia acidinfaciens</name>
    <dbReference type="NCBI Taxonomy" id="2321395"/>
    <lineage>
        <taxon>Bacteria</taxon>
        <taxon>Bacillati</taxon>
        <taxon>Bacillota</taxon>
        <taxon>Bacilli</taxon>
        <taxon>Bacillales</taxon>
        <taxon>Bacillaceae</taxon>
        <taxon>Siminovitchia</taxon>
    </lineage>
</organism>
<keyword evidence="2 7" id="KW-0645">Protease</keyword>
<dbReference type="PANTHER" id="PTHR39178:SF1">
    <property type="entry name" value="RIBOSOMAL-PROCESSING CYSTEINE PROTEASE PRP"/>
    <property type="match status" value="1"/>
</dbReference>
<keyword evidence="8" id="KW-1185">Reference proteome</keyword>
<sequence length="112" mass="12041">MIFVEICQDDQGNITSFSMSGHAEYAEKGQDIVCAGASAVAFGTVNAVIALTGITPDIEQTESGFLSCTVPSDLPVDASERIQLLLEGMAVSLQTIERDYEEYINITFTNRG</sequence>
<gene>
    <name evidence="7" type="ORF">D4T97_005320</name>
</gene>
<dbReference type="RefSeq" id="WP_126048466.1">
    <property type="nucleotide sequence ID" value="NZ_QYTV02000002.1"/>
</dbReference>
<evidence type="ECO:0000256" key="4">
    <source>
        <dbReference type="ARBA" id="ARBA00022807"/>
    </source>
</evidence>
<dbReference type="Gene3D" id="3.30.70.1490">
    <property type="entry name" value="Cysteine protease Prp"/>
    <property type="match status" value="1"/>
</dbReference>
<reference evidence="7" key="1">
    <citation type="submission" date="2018-12" db="EMBL/GenBank/DDBJ databases">
        <authorList>
            <person name="Sun L."/>
            <person name="Chen Z."/>
        </authorList>
    </citation>
    <scope>NUCLEOTIDE SEQUENCE [LARGE SCALE GENOMIC DNA]</scope>
    <source>
        <strain evidence="7">3-2-2</strain>
    </source>
</reference>
<evidence type="ECO:0000256" key="2">
    <source>
        <dbReference type="ARBA" id="ARBA00022670"/>
    </source>
</evidence>
<comment type="caution">
    <text evidence="7">The sequence shown here is derived from an EMBL/GenBank/DDBJ whole genome shotgun (WGS) entry which is preliminary data.</text>
</comment>
<proteinExistence type="inferred from homology"/>
<dbReference type="GO" id="GO:0042254">
    <property type="term" value="P:ribosome biogenesis"/>
    <property type="evidence" value="ECO:0007669"/>
    <property type="project" value="UniProtKB-KW"/>
</dbReference>